<comment type="subcellular location">
    <subcellularLocation>
        <location evidence="2">Mitochondrion inner membrane</location>
    </subcellularLocation>
</comment>
<dbReference type="InterPro" id="IPR019533">
    <property type="entry name" value="Peptidase_S26"/>
</dbReference>
<dbReference type="PANTHER" id="PTHR43390:SF1">
    <property type="entry name" value="CHLOROPLAST PROCESSING PEPTIDASE"/>
    <property type="match status" value="1"/>
</dbReference>
<keyword evidence="2" id="KW-0645">Protease</keyword>
<dbReference type="GO" id="GO:0006508">
    <property type="term" value="P:proteolysis"/>
    <property type="evidence" value="ECO:0007669"/>
    <property type="project" value="UniProtKB-KW"/>
</dbReference>
<keyword evidence="2" id="KW-0378">Hydrolase</keyword>
<dbReference type="AlphaFoldDB" id="A0ABD3QSM4"/>
<proteinExistence type="inferred from homology"/>
<name>A0ABD3QSM4_9STRA</name>
<dbReference type="InterPro" id="IPR036286">
    <property type="entry name" value="LexA/Signal_pep-like_sf"/>
</dbReference>
<keyword evidence="2" id="KW-1133">Transmembrane helix</keyword>
<evidence type="ECO:0000256" key="1">
    <source>
        <dbReference type="ARBA" id="ARBA00009370"/>
    </source>
</evidence>
<dbReference type="SUPFAM" id="SSF51306">
    <property type="entry name" value="LexA/Signal peptidase"/>
    <property type="match status" value="1"/>
</dbReference>
<reference evidence="4 5" key="1">
    <citation type="submission" date="2024-10" db="EMBL/GenBank/DDBJ databases">
        <title>Updated reference genomes for cyclostephanoid diatoms.</title>
        <authorList>
            <person name="Roberts W.R."/>
            <person name="Alverson A.J."/>
        </authorList>
    </citation>
    <scope>NUCLEOTIDE SEQUENCE [LARGE SCALE GENOMIC DNA]</scope>
    <source>
        <strain evidence="4 5">AJA010-31</strain>
    </source>
</reference>
<evidence type="ECO:0000313" key="5">
    <source>
        <dbReference type="Proteomes" id="UP001530400"/>
    </source>
</evidence>
<organism evidence="4 5">
    <name type="scientific">Cyclotella atomus</name>
    <dbReference type="NCBI Taxonomy" id="382360"/>
    <lineage>
        <taxon>Eukaryota</taxon>
        <taxon>Sar</taxon>
        <taxon>Stramenopiles</taxon>
        <taxon>Ochrophyta</taxon>
        <taxon>Bacillariophyta</taxon>
        <taxon>Coscinodiscophyceae</taxon>
        <taxon>Thalassiosirophycidae</taxon>
        <taxon>Stephanodiscales</taxon>
        <taxon>Stephanodiscaceae</taxon>
        <taxon>Cyclotella</taxon>
    </lineage>
</organism>
<feature type="domain" description="Peptidase S26" evidence="3">
    <location>
        <begin position="49"/>
        <end position="220"/>
    </location>
</feature>
<protein>
    <recommendedName>
        <fullName evidence="2">Mitochondrial inner membrane protease subunit</fullName>
        <ecNumber evidence="2">3.4.21.-</ecNumber>
    </recommendedName>
</protein>
<dbReference type="PANTHER" id="PTHR43390">
    <property type="entry name" value="SIGNAL PEPTIDASE I"/>
    <property type="match status" value="1"/>
</dbReference>
<feature type="transmembrane region" description="Helical" evidence="2">
    <location>
        <begin position="44"/>
        <end position="68"/>
    </location>
</feature>
<dbReference type="Proteomes" id="UP001530400">
    <property type="component" value="Unassembled WGS sequence"/>
</dbReference>
<comment type="caution">
    <text evidence="4">The sequence shown here is derived from an EMBL/GenBank/DDBJ whole genome shotgun (WGS) entry which is preliminary data.</text>
</comment>
<comment type="similarity">
    <text evidence="1 2">Belongs to the peptidase S26 family.</text>
</comment>
<evidence type="ECO:0000313" key="4">
    <source>
        <dbReference type="EMBL" id="KAL3803448.1"/>
    </source>
</evidence>
<keyword evidence="2" id="KW-0496">Mitochondrion</keyword>
<gene>
    <name evidence="4" type="ORF">ACHAWO_003603</name>
</gene>
<dbReference type="Gene3D" id="2.10.109.10">
    <property type="entry name" value="Umud Fragment, subunit A"/>
    <property type="match status" value="1"/>
</dbReference>
<sequence>MISDWPVEVNAGDLAKVASSSVNANPAVPIVVSAFQRDWRMYSLALALALTPIPVALFVRSFVSLYAIPSANMEPTLMTGDLMVVEKFPGIYDRTHRGDVVLFQPPPSLIDIVQSNGSQLSSTSLFVKRLVGLPGDNDIRLAEDNNVYINSEPGVGPNRNLCADKPLPLIDKFLQGTRIDKLNDGEVYVLGDCKAVSVDSRVFGTLAVENIIGRSIARIWPIDRIKLFGPF</sequence>
<keyword evidence="2" id="KW-0999">Mitochondrion inner membrane</keyword>
<dbReference type="GO" id="GO:0008233">
    <property type="term" value="F:peptidase activity"/>
    <property type="evidence" value="ECO:0007669"/>
    <property type="project" value="UniProtKB-KW"/>
</dbReference>
<dbReference type="InterPro" id="IPR000223">
    <property type="entry name" value="Pept_S26A_signal_pept_1"/>
</dbReference>
<dbReference type="CDD" id="cd06530">
    <property type="entry name" value="S26_SPase_I"/>
    <property type="match status" value="1"/>
</dbReference>
<dbReference type="EC" id="3.4.21.-" evidence="2"/>
<dbReference type="NCBIfam" id="TIGR02227">
    <property type="entry name" value="sigpep_I_bact"/>
    <property type="match status" value="1"/>
</dbReference>
<keyword evidence="5" id="KW-1185">Reference proteome</keyword>
<dbReference type="GO" id="GO:0005743">
    <property type="term" value="C:mitochondrial inner membrane"/>
    <property type="evidence" value="ECO:0007669"/>
    <property type="project" value="UniProtKB-SubCell"/>
</dbReference>
<evidence type="ECO:0000256" key="2">
    <source>
        <dbReference type="RuleBase" id="RU362041"/>
    </source>
</evidence>
<keyword evidence="2" id="KW-0812">Transmembrane</keyword>
<dbReference type="PRINTS" id="PR00727">
    <property type="entry name" value="LEADERPTASE"/>
</dbReference>
<keyword evidence="2" id="KW-0472">Membrane</keyword>
<accession>A0ABD3QSM4</accession>
<evidence type="ECO:0000259" key="3">
    <source>
        <dbReference type="Pfam" id="PF10502"/>
    </source>
</evidence>
<dbReference type="Pfam" id="PF10502">
    <property type="entry name" value="Peptidase_S26"/>
    <property type="match status" value="1"/>
</dbReference>
<dbReference type="EMBL" id="JALLPJ020000069">
    <property type="protein sequence ID" value="KAL3803448.1"/>
    <property type="molecule type" value="Genomic_DNA"/>
</dbReference>